<comment type="caution">
    <text evidence="1">The sequence shown here is derived from an EMBL/GenBank/DDBJ whole genome shotgun (WGS) entry which is preliminary data.</text>
</comment>
<protein>
    <submittedName>
        <fullName evidence="1">Uncharacterized protein</fullName>
    </submittedName>
</protein>
<name>A0A835YVS5_9STRA</name>
<gene>
    <name evidence="1" type="ORF">JKP88DRAFT_278600</name>
</gene>
<accession>A0A835YVS5</accession>
<evidence type="ECO:0000313" key="1">
    <source>
        <dbReference type="EMBL" id="KAG5181859.1"/>
    </source>
</evidence>
<reference evidence="1" key="1">
    <citation type="submission" date="2021-02" db="EMBL/GenBank/DDBJ databases">
        <title>First Annotated Genome of the Yellow-green Alga Tribonema minus.</title>
        <authorList>
            <person name="Mahan K.M."/>
        </authorList>
    </citation>
    <scope>NUCLEOTIDE SEQUENCE</scope>
    <source>
        <strain evidence="1">UTEX B ZZ1240</strain>
    </source>
</reference>
<sequence>MLIATAIPGASYSAGVFSIPWTALAAITTNDTTAIDSFERLMFALNECVLEKQNVGTFTQTHDLGTSTAYLINGDGNQKAHAVLYRPCLLCINLYAKDDSATVKDTAAYLSSKYPRSVCVRSADKVSGTNDQYFVNLPLLDDGPWICECQGTFLSAAGISEHQIRGGSLSGCQSTNFASNWSTALTYVNNVPTMMNRLYFSSAPPLQIEVRHVVVSSGLVTTSIGPNAFLLRFVPYDPVQRN</sequence>
<organism evidence="1 2">
    <name type="scientific">Tribonema minus</name>
    <dbReference type="NCBI Taxonomy" id="303371"/>
    <lineage>
        <taxon>Eukaryota</taxon>
        <taxon>Sar</taxon>
        <taxon>Stramenopiles</taxon>
        <taxon>Ochrophyta</taxon>
        <taxon>PX clade</taxon>
        <taxon>Xanthophyceae</taxon>
        <taxon>Tribonematales</taxon>
        <taxon>Tribonemataceae</taxon>
        <taxon>Tribonema</taxon>
    </lineage>
</organism>
<dbReference type="AlphaFoldDB" id="A0A835YVS5"/>
<evidence type="ECO:0000313" key="2">
    <source>
        <dbReference type="Proteomes" id="UP000664859"/>
    </source>
</evidence>
<keyword evidence="2" id="KW-1185">Reference proteome</keyword>
<proteinExistence type="predicted"/>
<dbReference type="EMBL" id="JAFCMP010000290">
    <property type="protein sequence ID" value="KAG5181859.1"/>
    <property type="molecule type" value="Genomic_DNA"/>
</dbReference>
<dbReference type="Proteomes" id="UP000664859">
    <property type="component" value="Unassembled WGS sequence"/>
</dbReference>